<accession>A0ABR2KWE0</accession>
<name>A0ABR2KWE0_9EUKA</name>
<protein>
    <recommendedName>
        <fullName evidence="4">Calponin-homology (CH) domain-containing protein</fullName>
    </recommendedName>
</protein>
<evidence type="ECO:0000256" key="1">
    <source>
        <dbReference type="SAM" id="MobiDB-lite"/>
    </source>
</evidence>
<sequence>MQTEINSENLSLQQLKVKSWAVQRTQTYPKVLGFKPYDLAICALLDFYYPRKINYYMLNLEDHQKNLQLANDVMKELGIQVMINSSNVSQIENEADQKTILEQLELVQKVIDKKEYKETLSKDNNQQKLVPNELNTEAKFEEQIKKDKEAYAKHSSESGKESTEKKVARLFK</sequence>
<keyword evidence="3" id="KW-1185">Reference proteome</keyword>
<organism evidence="2 3">
    <name type="scientific">Tritrichomonas musculus</name>
    <dbReference type="NCBI Taxonomy" id="1915356"/>
    <lineage>
        <taxon>Eukaryota</taxon>
        <taxon>Metamonada</taxon>
        <taxon>Parabasalia</taxon>
        <taxon>Tritrichomonadida</taxon>
        <taxon>Tritrichomonadidae</taxon>
        <taxon>Tritrichomonas</taxon>
    </lineage>
</organism>
<evidence type="ECO:0008006" key="4">
    <source>
        <dbReference type="Google" id="ProtNLM"/>
    </source>
</evidence>
<comment type="caution">
    <text evidence="2">The sequence shown here is derived from an EMBL/GenBank/DDBJ whole genome shotgun (WGS) entry which is preliminary data.</text>
</comment>
<dbReference type="InterPro" id="IPR036872">
    <property type="entry name" value="CH_dom_sf"/>
</dbReference>
<dbReference type="Gene3D" id="1.10.418.10">
    <property type="entry name" value="Calponin-like domain"/>
    <property type="match status" value="1"/>
</dbReference>
<dbReference type="Proteomes" id="UP001470230">
    <property type="component" value="Unassembled WGS sequence"/>
</dbReference>
<reference evidence="2 3" key="1">
    <citation type="submission" date="2024-04" db="EMBL/GenBank/DDBJ databases">
        <title>Tritrichomonas musculus Genome.</title>
        <authorList>
            <person name="Alves-Ferreira E."/>
            <person name="Grigg M."/>
            <person name="Lorenzi H."/>
            <person name="Galac M."/>
        </authorList>
    </citation>
    <scope>NUCLEOTIDE SEQUENCE [LARGE SCALE GENOMIC DNA]</scope>
    <source>
        <strain evidence="2 3">EAF2021</strain>
    </source>
</reference>
<evidence type="ECO:0000313" key="2">
    <source>
        <dbReference type="EMBL" id="KAK8895433.1"/>
    </source>
</evidence>
<gene>
    <name evidence="2" type="ORF">M9Y10_023897</name>
</gene>
<evidence type="ECO:0000313" key="3">
    <source>
        <dbReference type="Proteomes" id="UP001470230"/>
    </source>
</evidence>
<feature type="region of interest" description="Disordered" evidence="1">
    <location>
        <begin position="149"/>
        <end position="172"/>
    </location>
</feature>
<dbReference type="SUPFAM" id="SSF47576">
    <property type="entry name" value="Calponin-homology domain, CH-domain"/>
    <property type="match status" value="1"/>
</dbReference>
<dbReference type="EMBL" id="JAPFFF010000003">
    <property type="protein sequence ID" value="KAK8895433.1"/>
    <property type="molecule type" value="Genomic_DNA"/>
</dbReference>
<proteinExistence type="predicted"/>